<dbReference type="PANTHER" id="PTHR45867:SF3">
    <property type="entry name" value="ACID PHOSPHATASE TYPE 7"/>
    <property type="match status" value="1"/>
</dbReference>
<dbReference type="Pfam" id="PF16656">
    <property type="entry name" value="Pur_ac_phosph_N"/>
    <property type="match status" value="1"/>
</dbReference>
<keyword evidence="8" id="KW-1185">Reference proteome</keyword>
<comment type="catalytic activity">
    <reaction evidence="3">
        <text>a phosphate monoester + H2O = an alcohol + phosphate</text>
        <dbReference type="Rhea" id="RHEA:15017"/>
        <dbReference type="ChEBI" id="CHEBI:15377"/>
        <dbReference type="ChEBI" id="CHEBI:30879"/>
        <dbReference type="ChEBI" id="CHEBI:43474"/>
        <dbReference type="ChEBI" id="CHEBI:67140"/>
        <dbReference type="EC" id="3.1.3.2"/>
    </reaction>
</comment>
<feature type="domain" description="Purple acid phosphatase C-terminal" evidence="5">
    <location>
        <begin position="462"/>
        <end position="522"/>
    </location>
</feature>
<feature type="domain" description="Calcineurin-like phosphoesterase" evidence="4">
    <location>
        <begin position="199"/>
        <end position="434"/>
    </location>
</feature>
<protein>
    <recommendedName>
        <fullName evidence="3">Purple acid phosphatase</fullName>
        <ecNumber evidence="3">3.1.3.2</ecNumber>
    </recommendedName>
</protein>
<dbReference type="InterPro" id="IPR029052">
    <property type="entry name" value="Metallo-depent_PP-like"/>
</dbReference>
<dbReference type="EC" id="3.1.3.2" evidence="3"/>
<evidence type="ECO:0000313" key="7">
    <source>
        <dbReference type="EMBL" id="CEG49357.1"/>
    </source>
</evidence>
<keyword evidence="1" id="KW-0732">Signal</keyword>
<dbReference type="GO" id="GO:0046872">
    <property type="term" value="F:metal ion binding"/>
    <property type="evidence" value="ECO:0007669"/>
    <property type="project" value="InterPro"/>
</dbReference>
<evidence type="ECO:0000259" key="4">
    <source>
        <dbReference type="Pfam" id="PF00149"/>
    </source>
</evidence>
<dbReference type="AlphaFoldDB" id="A0A0P1B5P9"/>
<dbReference type="InterPro" id="IPR041792">
    <property type="entry name" value="MPP_PAP"/>
</dbReference>
<feature type="domain" description="Purple acid phosphatase N-terminal" evidence="6">
    <location>
        <begin position="91"/>
        <end position="188"/>
    </location>
</feature>
<dbReference type="Proteomes" id="UP000054928">
    <property type="component" value="Unassembled WGS sequence"/>
</dbReference>
<dbReference type="Pfam" id="PF00149">
    <property type="entry name" value="Metallophos"/>
    <property type="match status" value="1"/>
</dbReference>
<evidence type="ECO:0000256" key="1">
    <source>
        <dbReference type="ARBA" id="ARBA00022729"/>
    </source>
</evidence>
<dbReference type="InterPro" id="IPR025733">
    <property type="entry name" value="PAPs_C"/>
</dbReference>
<reference evidence="8" key="1">
    <citation type="submission" date="2014-09" db="EMBL/GenBank/DDBJ databases">
        <authorList>
            <person name="Sharma Rahul"/>
            <person name="Thines Marco"/>
        </authorList>
    </citation>
    <scope>NUCLEOTIDE SEQUENCE [LARGE SCALE GENOMIC DNA]</scope>
</reference>
<evidence type="ECO:0000313" key="8">
    <source>
        <dbReference type="Proteomes" id="UP000054928"/>
    </source>
</evidence>
<dbReference type="OrthoDB" id="45007at2759"/>
<sequence>MMRMANWFDDFFFSFLHVMKLHSSIRMYGLFILALGVGDIVANFIVDDLSCYWDDTEESCMPKEMCVYNFKLGDFSYNASCRVKDEVNLYPQQLHLAYAGVEAGTAMTVSWATYADVTDCAVWIGETEDTLKRVKAPIVSQSYYSDKEYFMLHHHATISGLKPRTKYFYKVGSKGDEKYTSDINTFITARPATDKNTFNVLVYGDLGEGKFSVDSIAAFNKMTSDDIDLVYHLGDIGYADNDYLNKKQSFGFFYEEVYNSWMNAMMPIMSRVPYMVLVGNHEAECHSPSCLASHRKSRALGNYTAYNVRFRMPHQESNGVLNMWHSFDHGPIHFTSISTETDYPNAPSNVFSPWTNNGNFGDQLSWLEADLKKAHANRADVPWIFVGMHRPLYSIYDAINGIPVGRTLSIQAAFEDLFIKYKVDVVLSGHVHYYERQFPVAKNKPVLDGVSSDGKVYDNPKAPVYILTGGPGQSEGLTLPPAGNATWRAAYEYLKYGYSMLQANRTTLTWIYVASTNQTIQDNFVMIKDEVDAS</sequence>
<dbReference type="STRING" id="4781.A0A0P1B5P9"/>
<dbReference type="SUPFAM" id="SSF49363">
    <property type="entry name" value="Purple acid phosphatase, N-terminal domain"/>
    <property type="match status" value="1"/>
</dbReference>
<dbReference type="RefSeq" id="XP_024585726.1">
    <property type="nucleotide sequence ID" value="XM_024720537.1"/>
</dbReference>
<accession>A0A0P1B5P9</accession>
<dbReference type="InterPro" id="IPR008963">
    <property type="entry name" value="Purple_acid_Pase-like_N"/>
</dbReference>
<dbReference type="SUPFAM" id="SSF56300">
    <property type="entry name" value="Metallo-dependent phosphatases"/>
    <property type="match status" value="1"/>
</dbReference>
<dbReference type="EMBL" id="CCYD01003042">
    <property type="protein sequence ID" value="CEG49357.1"/>
    <property type="molecule type" value="Genomic_DNA"/>
</dbReference>
<dbReference type="CDD" id="cd00839">
    <property type="entry name" value="MPP_PAPs"/>
    <property type="match status" value="1"/>
</dbReference>
<dbReference type="Gene3D" id="3.60.21.10">
    <property type="match status" value="1"/>
</dbReference>
<dbReference type="InterPro" id="IPR015914">
    <property type="entry name" value="PAPs_N"/>
</dbReference>
<dbReference type="InterPro" id="IPR004843">
    <property type="entry name" value="Calcineurin-like_PHP"/>
</dbReference>
<name>A0A0P1B5P9_PLAHL</name>
<evidence type="ECO:0000259" key="5">
    <source>
        <dbReference type="Pfam" id="PF14008"/>
    </source>
</evidence>
<dbReference type="Gene3D" id="2.60.40.380">
    <property type="entry name" value="Purple acid phosphatase-like, N-terminal"/>
    <property type="match status" value="1"/>
</dbReference>
<proteinExistence type="inferred from homology"/>
<keyword evidence="3" id="KW-0378">Hydrolase</keyword>
<keyword evidence="2" id="KW-0325">Glycoprotein</keyword>
<dbReference type="PANTHER" id="PTHR45867">
    <property type="entry name" value="PURPLE ACID PHOSPHATASE"/>
    <property type="match status" value="1"/>
</dbReference>
<dbReference type="GeneID" id="36402177"/>
<evidence type="ECO:0000259" key="6">
    <source>
        <dbReference type="Pfam" id="PF16656"/>
    </source>
</evidence>
<dbReference type="Pfam" id="PF14008">
    <property type="entry name" value="Metallophos_C"/>
    <property type="match status" value="1"/>
</dbReference>
<dbReference type="OMA" id="WNLWFEY"/>
<organism evidence="7 8">
    <name type="scientific">Plasmopara halstedii</name>
    <name type="common">Downy mildew of sunflower</name>
    <dbReference type="NCBI Taxonomy" id="4781"/>
    <lineage>
        <taxon>Eukaryota</taxon>
        <taxon>Sar</taxon>
        <taxon>Stramenopiles</taxon>
        <taxon>Oomycota</taxon>
        <taxon>Peronosporomycetes</taxon>
        <taxon>Peronosporales</taxon>
        <taxon>Peronosporaceae</taxon>
        <taxon>Plasmopara</taxon>
    </lineage>
</organism>
<comment type="similarity">
    <text evidence="3">Belongs to the metallophosphoesterase superfamily. Purple acid phosphatase family.</text>
</comment>
<dbReference type="GO" id="GO:0003993">
    <property type="term" value="F:acid phosphatase activity"/>
    <property type="evidence" value="ECO:0007669"/>
    <property type="project" value="UniProtKB-EC"/>
</dbReference>
<evidence type="ECO:0000256" key="2">
    <source>
        <dbReference type="ARBA" id="ARBA00023180"/>
    </source>
</evidence>
<evidence type="ECO:0000256" key="3">
    <source>
        <dbReference type="RuleBase" id="RU361203"/>
    </source>
</evidence>